<keyword evidence="6 7" id="KW-0449">Lipoprotein</keyword>
<keyword evidence="2" id="KW-1003">Cell membrane</keyword>
<keyword evidence="5" id="KW-0564">Palmitate</keyword>
<name>A0A1E3H0L9_9HYPH</name>
<dbReference type="GO" id="GO:0016020">
    <property type="term" value="C:membrane"/>
    <property type="evidence" value="ECO:0007669"/>
    <property type="project" value="InterPro"/>
</dbReference>
<evidence type="ECO:0000313" key="8">
    <source>
        <dbReference type="Proteomes" id="UP000094622"/>
    </source>
</evidence>
<evidence type="ECO:0000256" key="3">
    <source>
        <dbReference type="ARBA" id="ARBA00022729"/>
    </source>
</evidence>
<sequence length="45" mass="4534">MRTSKIIAAAAVVVFGLGVAACDKTVRGVGQDMRDTGNAVEGAAR</sequence>
<evidence type="ECO:0000256" key="4">
    <source>
        <dbReference type="ARBA" id="ARBA00023136"/>
    </source>
</evidence>
<accession>A0A1E3H0L9</accession>
<dbReference type="EMBL" id="MCRJ01000071">
    <property type="protein sequence ID" value="ODN69857.1"/>
    <property type="molecule type" value="Genomic_DNA"/>
</dbReference>
<dbReference type="GO" id="GO:0009636">
    <property type="term" value="P:response to toxic substance"/>
    <property type="evidence" value="ECO:0007669"/>
    <property type="project" value="InterPro"/>
</dbReference>
<evidence type="ECO:0000256" key="5">
    <source>
        <dbReference type="ARBA" id="ARBA00023139"/>
    </source>
</evidence>
<gene>
    <name evidence="7" type="ORF">A6302_02844</name>
</gene>
<keyword evidence="4" id="KW-0472">Membrane</keyword>
<dbReference type="PROSITE" id="PS51257">
    <property type="entry name" value="PROKAR_LIPOPROTEIN"/>
    <property type="match status" value="1"/>
</dbReference>
<dbReference type="Pfam" id="PF08085">
    <property type="entry name" value="Entericidin"/>
    <property type="match status" value="1"/>
</dbReference>
<dbReference type="InterPro" id="IPR012556">
    <property type="entry name" value="Entericidin"/>
</dbReference>
<protein>
    <submittedName>
        <fullName evidence="7">Entericidin B membrane lipoprotein</fullName>
    </submittedName>
</protein>
<dbReference type="Proteomes" id="UP000094622">
    <property type="component" value="Unassembled WGS sequence"/>
</dbReference>
<dbReference type="RefSeq" id="WP_069307335.1">
    <property type="nucleotide sequence ID" value="NZ_MCRJ01000071.1"/>
</dbReference>
<comment type="caution">
    <text evidence="7">The sequence shown here is derived from an EMBL/GenBank/DDBJ whole genome shotgun (WGS) entry which is preliminary data.</text>
</comment>
<evidence type="ECO:0000256" key="2">
    <source>
        <dbReference type="ARBA" id="ARBA00022475"/>
    </source>
</evidence>
<keyword evidence="8" id="KW-1185">Reference proteome</keyword>
<comment type="similarity">
    <text evidence="1">Belongs to the EcnA/EcnB lipoprotein family.</text>
</comment>
<organism evidence="7 8">
    <name type="scientific">Methylobrevis pamukkalensis</name>
    <dbReference type="NCBI Taxonomy" id="1439726"/>
    <lineage>
        <taxon>Bacteria</taxon>
        <taxon>Pseudomonadati</taxon>
        <taxon>Pseudomonadota</taxon>
        <taxon>Alphaproteobacteria</taxon>
        <taxon>Hyphomicrobiales</taxon>
        <taxon>Pleomorphomonadaceae</taxon>
        <taxon>Methylobrevis</taxon>
    </lineage>
</organism>
<dbReference type="AlphaFoldDB" id="A0A1E3H0L9"/>
<evidence type="ECO:0000256" key="1">
    <source>
        <dbReference type="ARBA" id="ARBA00010296"/>
    </source>
</evidence>
<proteinExistence type="inferred from homology"/>
<evidence type="ECO:0000313" key="7">
    <source>
        <dbReference type="EMBL" id="ODN69857.1"/>
    </source>
</evidence>
<evidence type="ECO:0000256" key="6">
    <source>
        <dbReference type="ARBA" id="ARBA00023288"/>
    </source>
</evidence>
<reference evidence="7 8" key="1">
    <citation type="submission" date="2016-07" db="EMBL/GenBank/DDBJ databases">
        <title>Draft Genome Sequence of Methylobrevis pamukkalensis PK2.</title>
        <authorList>
            <person name="Vasilenko O.V."/>
            <person name="Doronina N.V."/>
            <person name="Shmareva M.N."/>
            <person name="Tarlachkov S.V."/>
            <person name="Mustakhimov I."/>
            <person name="Trotsenko Y.A."/>
        </authorList>
    </citation>
    <scope>NUCLEOTIDE SEQUENCE [LARGE SCALE GENOMIC DNA]</scope>
    <source>
        <strain evidence="7 8">PK2</strain>
    </source>
</reference>
<keyword evidence="3" id="KW-0732">Signal</keyword>